<name>A0A1G9KX85_9SPHI</name>
<gene>
    <name evidence="3" type="ORF">SAMN05421820_101691</name>
</gene>
<dbReference type="RefSeq" id="WP_074604693.1">
    <property type="nucleotide sequence ID" value="NZ_FNGY01000001.1"/>
</dbReference>
<dbReference type="EMBL" id="FNGY01000001">
    <property type="protein sequence ID" value="SDL53955.1"/>
    <property type="molecule type" value="Genomic_DNA"/>
</dbReference>
<dbReference type="InterPro" id="IPR009671">
    <property type="entry name" value="RraB_dom"/>
</dbReference>
<dbReference type="SUPFAM" id="SSF89946">
    <property type="entry name" value="Hypothetical protein VC0424"/>
    <property type="match status" value="1"/>
</dbReference>
<reference evidence="4" key="1">
    <citation type="submission" date="2016-10" db="EMBL/GenBank/DDBJ databases">
        <authorList>
            <person name="Varghese N."/>
            <person name="Submissions S."/>
        </authorList>
    </citation>
    <scope>NUCLEOTIDE SEQUENCE [LARGE SCALE GENOMIC DNA]</scope>
    <source>
        <strain evidence="4">DSM 19110</strain>
    </source>
</reference>
<feature type="domain" description="DUF695" evidence="1">
    <location>
        <begin position="14"/>
        <end position="145"/>
    </location>
</feature>
<dbReference type="Pfam" id="PF06877">
    <property type="entry name" value="RraB"/>
    <property type="match status" value="1"/>
</dbReference>
<dbReference type="OrthoDB" id="7839302at2"/>
<dbReference type="AlphaFoldDB" id="A0A1G9KX85"/>
<dbReference type="Proteomes" id="UP000183200">
    <property type="component" value="Unassembled WGS sequence"/>
</dbReference>
<dbReference type="Gene3D" id="3.30.70.970">
    <property type="entry name" value="RraB-like"/>
    <property type="match status" value="1"/>
</dbReference>
<keyword evidence="4" id="KW-1185">Reference proteome</keyword>
<accession>A0A1G9KX85</accession>
<organism evidence="3 4">
    <name type="scientific">Pedobacter steynii</name>
    <dbReference type="NCBI Taxonomy" id="430522"/>
    <lineage>
        <taxon>Bacteria</taxon>
        <taxon>Pseudomonadati</taxon>
        <taxon>Bacteroidota</taxon>
        <taxon>Sphingobacteriia</taxon>
        <taxon>Sphingobacteriales</taxon>
        <taxon>Sphingobacteriaceae</taxon>
        <taxon>Pedobacter</taxon>
    </lineage>
</organism>
<evidence type="ECO:0000259" key="1">
    <source>
        <dbReference type="Pfam" id="PF05117"/>
    </source>
</evidence>
<sequence length="260" mass="30159">MSNTTTDLKEIPMDWDSYFSRVNDLPASIRLNLALNQIAPIPGLSKLLWCGIKFQKPDQNGFTTNEEFQTICDIEDAIDAALTGINALFTAALKSDGKLELFFYAPTNEGYESLVQQAMMNFPQYQYATDSSEEQDWKTYFEFLYPNHYEYKCIQNGKVLRQLQQSGDVFELEREVDHWIYFNSEQDLNTFTQEVNASGFRVLSQDKHDREDFPYVLNISRKNTVLPHEVNNYVWELVETAEKHKGFYDGWGCPVAKSEE</sequence>
<dbReference type="Pfam" id="PF05117">
    <property type="entry name" value="DUF695"/>
    <property type="match status" value="1"/>
</dbReference>
<dbReference type="InterPro" id="IPR036701">
    <property type="entry name" value="RraB-like_sf"/>
</dbReference>
<evidence type="ECO:0000313" key="3">
    <source>
        <dbReference type="EMBL" id="SDL53955.1"/>
    </source>
</evidence>
<proteinExistence type="predicted"/>
<dbReference type="InterPro" id="IPR016097">
    <property type="entry name" value="DUF695"/>
</dbReference>
<evidence type="ECO:0000259" key="2">
    <source>
        <dbReference type="Pfam" id="PF06877"/>
    </source>
</evidence>
<feature type="domain" description="Regulator of ribonuclease activity B" evidence="2">
    <location>
        <begin position="154"/>
        <end position="253"/>
    </location>
</feature>
<protein>
    <submittedName>
        <fullName evidence="3">TIGR01619 family protein</fullName>
    </submittedName>
</protein>
<evidence type="ECO:0000313" key="4">
    <source>
        <dbReference type="Proteomes" id="UP000183200"/>
    </source>
</evidence>